<evidence type="ECO:0000313" key="2">
    <source>
        <dbReference type="Proteomes" id="UP001286174"/>
    </source>
</evidence>
<keyword evidence="2" id="KW-1185">Reference proteome</keyword>
<reference evidence="1 2" key="1">
    <citation type="submission" date="2022-03" db="EMBL/GenBank/DDBJ databases">
        <title>Novel taxa within the pig intestine.</title>
        <authorList>
            <person name="Wylensek D."/>
            <person name="Bishof K."/>
            <person name="Afrizal A."/>
            <person name="Clavel T."/>
        </authorList>
    </citation>
    <scope>NUCLEOTIDE SEQUENCE [LARGE SCALE GENOMIC DNA]</scope>
    <source>
        <strain evidence="1 2">CLA-KB-P133</strain>
    </source>
</reference>
<dbReference type="PANTHER" id="PTHR10000:SF8">
    <property type="entry name" value="HAD SUPERFAMILY HYDROLASE-LIKE, TYPE 3"/>
    <property type="match status" value="1"/>
</dbReference>
<dbReference type="AlphaFoldDB" id="A0AB35U105"/>
<dbReference type="Gene3D" id="3.30.1240.10">
    <property type="match status" value="1"/>
</dbReference>
<dbReference type="InterPro" id="IPR000150">
    <property type="entry name" value="Cof"/>
</dbReference>
<dbReference type="GO" id="GO:0005829">
    <property type="term" value="C:cytosol"/>
    <property type="evidence" value="ECO:0007669"/>
    <property type="project" value="TreeGrafter"/>
</dbReference>
<dbReference type="SUPFAM" id="SSF56784">
    <property type="entry name" value="HAD-like"/>
    <property type="match status" value="1"/>
</dbReference>
<dbReference type="InterPro" id="IPR036412">
    <property type="entry name" value="HAD-like_sf"/>
</dbReference>
<dbReference type="NCBIfam" id="TIGR01484">
    <property type="entry name" value="HAD-SF-IIB"/>
    <property type="match status" value="1"/>
</dbReference>
<comment type="caution">
    <text evidence="1">The sequence shown here is derived from an EMBL/GenBank/DDBJ whole genome shotgun (WGS) entry which is preliminary data.</text>
</comment>
<dbReference type="Pfam" id="PF08282">
    <property type="entry name" value="Hydrolase_3"/>
    <property type="match status" value="1"/>
</dbReference>
<dbReference type="Proteomes" id="UP001286174">
    <property type="component" value="Unassembled WGS sequence"/>
</dbReference>
<dbReference type="PROSITE" id="PS01229">
    <property type="entry name" value="COF_2"/>
    <property type="match status" value="1"/>
</dbReference>
<dbReference type="SFLD" id="SFLDG01140">
    <property type="entry name" value="C2.B:_Phosphomannomutase_and_P"/>
    <property type="match status" value="1"/>
</dbReference>
<proteinExistence type="predicted"/>
<dbReference type="Gene3D" id="3.40.50.1000">
    <property type="entry name" value="HAD superfamily/HAD-like"/>
    <property type="match status" value="1"/>
</dbReference>
<dbReference type="RefSeq" id="WP_370595784.1">
    <property type="nucleotide sequence ID" value="NZ_JALBUR010000007.1"/>
</dbReference>
<protein>
    <submittedName>
        <fullName evidence="1">Cof-type HAD-IIB family hydrolase</fullName>
    </submittedName>
</protein>
<dbReference type="SFLD" id="SFLDS00003">
    <property type="entry name" value="Haloacid_Dehalogenase"/>
    <property type="match status" value="1"/>
</dbReference>
<dbReference type="EMBL" id="JALBUR010000007">
    <property type="protein sequence ID" value="MDX8419322.1"/>
    <property type="molecule type" value="Genomic_DNA"/>
</dbReference>
<dbReference type="GO" id="GO:0000287">
    <property type="term" value="F:magnesium ion binding"/>
    <property type="evidence" value="ECO:0007669"/>
    <property type="project" value="TreeGrafter"/>
</dbReference>
<dbReference type="InterPro" id="IPR023214">
    <property type="entry name" value="HAD_sf"/>
</dbReference>
<organism evidence="1 2">
    <name type="scientific">Grylomicrobium aquisgranensis</name>
    <dbReference type="NCBI Taxonomy" id="2926318"/>
    <lineage>
        <taxon>Bacteria</taxon>
        <taxon>Bacillati</taxon>
        <taxon>Bacillota</taxon>
        <taxon>Erysipelotrichia</taxon>
        <taxon>Erysipelotrichales</taxon>
        <taxon>Erysipelotrichaceae</taxon>
        <taxon>Grylomicrobium</taxon>
    </lineage>
</organism>
<keyword evidence="1" id="KW-0378">Hydrolase</keyword>
<accession>A0AB35U105</accession>
<dbReference type="NCBIfam" id="TIGR00099">
    <property type="entry name" value="Cof-subfamily"/>
    <property type="match status" value="1"/>
</dbReference>
<dbReference type="PROSITE" id="PS01228">
    <property type="entry name" value="COF_1"/>
    <property type="match status" value="1"/>
</dbReference>
<evidence type="ECO:0000313" key="1">
    <source>
        <dbReference type="EMBL" id="MDX8419322.1"/>
    </source>
</evidence>
<sequence length="273" mass="30578">MNQIRLVALDLDGTLLSLSGHISKQGKEVLGRLHDQGTAIMICSGRPLYSIQRIMEGIPFDYAGCLNGQITCTSDGTILQQLPDLDHQETSHLFALMKHYPMVCSFSKGEEFLHTCPTWFLPFGRLYQGLYWLYHKITHKPHYPHHLQRLKDIAPDHINKLCFASFPWILKAFARHLDPKTYAIYFVNATWLEIQPNGVSKGAAITAVQKYMHISKEAIVAIGDGENDIGMLQEAGIGVAMGNAMPKVKQQADQLAPSCHEDGAVVWLKENLL</sequence>
<dbReference type="PANTHER" id="PTHR10000">
    <property type="entry name" value="PHOSPHOSERINE PHOSPHATASE"/>
    <property type="match status" value="1"/>
</dbReference>
<gene>
    <name evidence="1" type="ORF">MOZ60_04345</name>
</gene>
<dbReference type="InterPro" id="IPR006379">
    <property type="entry name" value="HAD-SF_hydro_IIB"/>
</dbReference>
<dbReference type="GO" id="GO:0016791">
    <property type="term" value="F:phosphatase activity"/>
    <property type="evidence" value="ECO:0007669"/>
    <property type="project" value="UniProtKB-ARBA"/>
</dbReference>
<name>A0AB35U105_9FIRM</name>